<dbReference type="GO" id="GO:0003677">
    <property type="term" value="F:DNA binding"/>
    <property type="evidence" value="ECO:0007669"/>
    <property type="project" value="InterPro"/>
</dbReference>
<dbReference type="CDD" id="cd00338">
    <property type="entry name" value="Ser_Recombinase"/>
    <property type="match status" value="1"/>
</dbReference>
<dbReference type="InterPro" id="IPR006119">
    <property type="entry name" value="Resolv_N"/>
</dbReference>
<comment type="caution">
    <text evidence="4">The sequence shown here is derived from an EMBL/GenBank/DDBJ whole genome shotgun (WGS) entry which is preliminary data.</text>
</comment>
<dbReference type="PANTHER" id="PTHR30461:SF23">
    <property type="entry name" value="DNA RECOMBINASE-RELATED"/>
    <property type="match status" value="1"/>
</dbReference>
<dbReference type="Proteomes" id="UP000019494">
    <property type="component" value="Unassembled WGS sequence"/>
</dbReference>
<dbReference type="PROSITE" id="PS51736">
    <property type="entry name" value="RECOMBINASES_3"/>
    <property type="match status" value="1"/>
</dbReference>
<feature type="coiled-coil region" evidence="1">
    <location>
        <begin position="336"/>
        <end position="391"/>
    </location>
</feature>
<dbReference type="EMBL" id="AWQS01000054">
    <property type="protein sequence ID" value="EWT06316.1"/>
    <property type="molecule type" value="Genomic_DNA"/>
</dbReference>
<evidence type="ECO:0000259" key="2">
    <source>
        <dbReference type="PROSITE" id="PS51736"/>
    </source>
</evidence>
<dbReference type="GO" id="GO:0000150">
    <property type="term" value="F:DNA strand exchange activity"/>
    <property type="evidence" value="ECO:0007669"/>
    <property type="project" value="InterPro"/>
</dbReference>
<dbReference type="InterPro" id="IPR038109">
    <property type="entry name" value="DNA_bind_recomb_sf"/>
</dbReference>
<evidence type="ECO:0000313" key="5">
    <source>
        <dbReference type="Proteomes" id="UP000019494"/>
    </source>
</evidence>
<dbReference type="Pfam" id="PF07508">
    <property type="entry name" value="Recombinase"/>
    <property type="match status" value="1"/>
</dbReference>
<feature type="domain" description="Recombinase" evidence="3">
    <location>
        <begin position="151"/>
        <end position="256"/>
    </location>
</feature>
<dbReference type="AlphaFoldDB" id="W9GJ96"/>
<evidence type="ECO:0000313" key="4">
    <source>
        <dbReference type="EMBL" id="EWT06316.1"/>
    </source>
</evidence>
<organism evidence="4 5">
    <name type="scientific">Intrasporangium chromatireducens Q5-1</name>
    <dbReference type="NCBI Taxonomy" id="584657"/>
    <lineage>
        <taxon>Bacteria</taxon>
        <taxon>Bacillati</taxon>
        <taxon>Actinomycetota</taxon>
        <taxon>Actinomycetes</taxon>
        <taxon>Micrococcales</taxon>
        <taxon>Intrasporangiaceae</taxon>
        <taxon>Intrasporangium</taxon>
    </lineage>
</organism>
<evidence type="ECO:0008006" key="6">
    <source>
        <dbReference type="Google" id="ProtNLM"/>
    </source>
</evidence>
<proteinExistence type="predicted"/>
<dbReference type="PROSITE" id="PS51737">
    <property type="entry name" value="RECOMBINASE_DNA_BIND"/>
    <property type="match status" value="1"/>
</dbReference>
<dbReference type="Gene3D" id="3.90.1750.20">
    <property type="entry name" value="Putative Large Serine Recombinase, Chain B, Domain 2"/>
    <property type="match status" value="1"/>
</dbReference>
<evidence type="ECO:0000256" key="1">
    <source>
        <dbReference type="SAM" id="Coils"/>
    </source>
</evidence>
<reference evidence="5" key="1">
    <citation type="submission" date="2013-08" db="EMBL/GenBank/DDBJ databases">
        <title>Intrasporangium oryzae NRRL B-24470.</title>
        <authorList>
            <person name="Liu H."/>
            <person name="Wang G."/>
        </authorList>
    </citation>
    <scope>NUCLEOTIDE SEQUENCE [LARGE SCALE GENOMIC DNA]</scope>
    <source>
        <strain evidence="5">Q5-1</strain>
    </source>
</reference>
<dbReference type="InterPro" id="IPR011109">
    <property type="entry name" value="DNA_bind_recombinase_dom"/>
</dbReference>
<gene>
    <name evidence="4" type="ORF">N864_22600</name>
</gene>
<accession>W9GJ96</accession>
<dbReference type="SUPFAM" id="SSF53041">
    <property type="entry name" value="Resolvase-like"/>
    <property type="match status" value="1"/>
</dbReference>
<sequence length="457" mass="50154">MTSATIYVRQSEDKTGEAAAVTRQLDECREFCASKGWAVREVFEDNDRSATSGKTRPAFEALLDSNPERIVVWHVDRLVRVTRDLERVIDLGVNVHAVKSGHIDLSNPAGRAVARTVTAWATYEGEQKALRQVSANRQRAQAGRVLWSRRPFGFDREGAEVRVVASEAAELRKAARKVLKGATLASVAADWNGRGVTTSTGGKWSVTAVKRALTSPRLTGRAVSRGVDYGAGKMPRILDDDTADRLKALLTDPRRKAAPSTTTKYLLSGLVCCGREDCDDERMFATSNAQQRMIYRCRKCYGGRGMDDVDEVVRATVVGILSRPDAADLFRAPVDVNALRAEVVELRDRRDGLAELLALGLMTREAVKDSAQRLTDQIADLERKIDAANGASPVTRLLGAEDVAAAFDRLSLPDKREVIRTLMTVRILPVGKGVRFRFEHVETIPRGQAGDRDSPGV</sequence>
<dbReference type="SMART" id="SM00857">
    <property type="entry name" value="Resolvase"/>
    <property type="match status" value="1"/>
</dbReference>
<keyword evidence="1" id="KW-0175">Coiled coil</keyword>
<name>W9GJ96_9MICO</name>
<dbReference type="PANTHER" id="PTHR30461">
    <property type="entry name" value="DNA-INVERTASE FROM LAMBDOID PROPHAGE"/>
    <property type="match status" value="1"/>
</dbReference>
<dbReference type="Gene3D" id="3.40.50.1390">
    <property type="entry name" value="Resolvase, N-terminal catalytic domain"/>
    <property type="match status" value="1"/>
</dbReference>
<dbReference type="InterPro" id="IPR050639">
    <property type="entry name" value="SSR_resolvase"/>
</dbReference>
<keyword evidence="5" id="KW-1185">Reference proteome</keyword>
<dbReference type="InterPro" id="IPR036162">
    <property type="entry name" value="Resolvase-like_N_sf"/>
</dbReference>
<evidence type="ECO:0000259" key="3">
    <source>
        <dbReference type="PROSITE" id="PS51737"/>
    </source>
</evidence>
<feature type="domain" description="Resolvase/invertase-type recombinase catalytic" evidence="2">
    <location>
        <begin position="3"/>
        <end position="143"/>
    </location>
</feature>
<dbReference type="RefSeq" id="WP_051518373.1">
    <property type="nucleotide sequence ID" value="NZ_AWQS01000054.1"/>
</dbReference>
<dbReference type="OrthoDB" id="4500247at2"/>
<dbReference type="Pfam" id="PF00239">
    <property type="entry name" value="Resolvase"/>
    <property type="match status" value="1"/>
</dbReference>
<protein>
    <recommendedName>
        <fullName evidence="6">Serine recombinase</fullName>
    </recommendedName>
</protein>